<sequence length="395" mass="44283">MKITSNYTVAPPLDDMRVPIELQAIYVEGLRERLVHTKGDAFVEVSVVGEESGKKFKTGVSPASTAPSWSFNEAIILAVWPSSIIRFTVYRHHRILKEEIIGVIEGTTWTFISNGDNLVFPNTPSKDSPNMSLRVSMRISDADHKSIKQKCTKNLLRCGGFRLVTLNRLYGERVGNLVQGPTVEALKTLGTICSVLDVMSDTPLCKVAGTLLRLVRVGLTEMFKKREEIDERMSPLLKLLLEVVSNAFHSEQDLLTEEVIYLAGYCADILDSWVRCDLKARPIQFVIGASDDRLKAFHEQASELKAKSMLSNPQTNTDHAIDLNPQRLQTLSSEDDDTPHTPPPIYEELDESQVSTRSDSEQGDMQEFWEEAMPPMYQPKYTWADTITQVCSATA</sequence>
<accession>A0ACB8U8Y4</accession>
<organism evidence="1 2">
    <name type="scientific">Irpex rosettiformis</name>
    <dbReference type="NCBI Taxonomy" id="378272"/>
    <lineage>
        <taxon>Eukaryota</taxon>
        <taxon>Fungi</taxon>
        <taxon>Dikarya</taxon>
        <taxon>Basidiomycota</taxon>
        <taxon>Agaricomycotina</taxon>
        <taxon>Agaricomycetes</taxon>
        <taxon>Polyporales</taxon>
        <taxon>Irpicaceae</taxon>
        <taxon>Irpex</taxon>
    </lineage>
</organism>
<keyword evidence="2" id="KW-1185">Reference proteome</keyword>
<name>A0ACB8U8Y4_9APHY</name>
<evidence type="ECO:0000313" key="1">
    <source>
        <dbReference type="EMBL" id="KAI0090783.1"/>
    </source>
</evidence>
<proteinExistence type="predicted"/>
<dbReference type="EMBL" id="MU274907">
    <property type="protein sequence ID" value="KAI0090783.1"/>
    <property type="molecule type" value="Genomic_DNA"/>
</dbReference>
<dbReference type="Proteomes" id="UP001055072">
    <property type="component" value="Unassembled WGS sequence"/>
</dbReference>
<comment type="caution">
    <text evidence="1">The sequence shown here is derived from an EMBL/GenBank/DDBJ whole genome shotgun (WGS) entry which is preliminary data.</text>
</comment>
<gene>
    <name evidence="1" type="ORF">BDY19DRAFT_992194</name>
</gene>
<evidence type="ECO:0000313" key="2">
    <source>
        <dbReference type="Proteomes" id="UP001055072"/>
    </source>
</evidence>
<reference evidence="1" key="1">
    <citation type="journal article" date="2021" name="Environ. Microbiol.">
        <title>Gene family expansions and transcriptome signatures uncover fungal adaptations to wood decay.</title>
        <authorList>
            <person name="Hage H."/>
            <person name="Miyauchi S."/>
            <person name="Viragh M."/>
            <person name="Drula E."/>
            <person name="Min B."/>
            <person name="Chaduli D."/>
            <person name="Navarro D."/>
            <person name="Favel A."/>
            <person name="Norest M."/>
            <person name="Lesage-Meessen L."/>
            <person name="Balint B."/>
            <person name="Merenyi Z."/>
            <person name="de Eugenio L."/>
            <person name="Morin E."/>
            <person name="Martinez A.T."/>
            <person name="Baldrian P."/>
            <person name="Stursova M."/>
            <person name="Martinez M.J."/>
            <person name="Novotny C."/>
            <person name="Magnuson J.K."/>
            <person name="Spatafora J.W."/>
            <person name="Maurice S."/>
            <person name="Pangilinan J."/>
            <person name="Andreopoulos W."/>
            <person name="LaButti K."/>
            <person name="Hundley H."/>
            <person name="Na H."/>
            <person name="Kuo A."/>
            <person name="Barry K."/>
            <person name="Lipzen A."/>
            <person name="Henrissat B."/>
            <person name="Riley R."/>
            <person name="Ahrendt S."/>
            <person name="Nagy L.G."/>
            <person name="Grigoriev I.V."/>
            <person name="Martin F."/>
            <person name="Rosso M.N."/>
        </authorList>
    </citation>
    <scope>NUCLEOTIDE SEQUENCE</scope>
    <source>
        <strain evidence="1">CBS 384.51</strain>
    </source>
</reference>
<protein>
    <submittedName>
        <fullName evidence="1">Uncharacterized protein</fullName>
    </submittedName>
</protein>